<sequence length="193" mass="21294">MASTSKELLDFSDSSSKPSVLESLLVSNKDCKTQREEKKRAVDQKRNPLTAVVPTSQVLGKVKDFLGVMAKANEKLEHDVKEHSRAKYDLEFLDGNEQECIEMDLLLGIADLHNQDAVAAAEVAIGNIHPTKSSTCSDCSSSDDTDEDGDESESESESEHDDSFDKSEKPNSDKKHSLGNKKPNKRPKIIMLD</sequence>
<feature type="region of interest" description="Disordered" evidence="1">
    <location>
        <begin position="129"/>
        <end position="193"/>
    </location>
</feature>
<feature type="compositionally biased region" description="Basic residues" evidence="1">
    <location>
        <begin position="177"/>
        <end position="193"/>
    </location>
</feature>
<dbReference type="PANTHER" id="PTHR28674">
    <property type="entry name" value="SIMILAR TO DNA SEGMENT, CHR 10, WAYNE STATE UNIVERSITY 102,-EXPRESSED"/>
    <property type="match status" value="1"/>
</dbReference>
<gene>
    <name evidence="3" type="primary">LOC120253166</name>
</gene>
<evidence type="ECO:0000256" key="1">
    <source>
        <dbReference type="SAM" id="MobiDB-lite"/>
    </source>
</evidence>
<dbReference type="Pfam" id="PF15370">
    <property type="entry name" value="NOPCHAP1"/>
    <property type="match status" value="1"/>
</dbReference>
<proteinExistence type="predicted"/>
<dbReference type="GO" id="GO:0062064">
    <property type="term" value="F:box C/D methylation guide snoRNP complex binding"/>
    <property type="evidence" value="ECO:0007669"/>
    <property type="project" value="TreeGrafter"/>
</dbReference>
<name>A0AB40AR01_DIOCR</name>
<accession>A0AB40AR01</accession>
<evidence type="ECO:0000313" key="3">
    <source>
        <dbReference type="RefSeq" id="XP_039117416.1"/>
    </source>
</evidence>
<dbReference type="RefSeq" id="XP_039117416.1">
    <property type="nucleotide sequence ID" value="XM_039261482.1"/>
</dbReference>
<dbReference type="AlphaFoldDB" id="A0AB40AR01"/>
<dbReference type="GO" id="GO:0000492">
    <property type="term" value="P:box C/D snoRNP assembly"/>
    <property type="evidence" value="ECO:0007669"/>
    <property type="project" value="InterPro"/>
</dbReference>
<feature type="compositionally biased region" description="Basic and acidic residues" evidence="1">
    <location>
        <begin position="161"/>
        <end position="176"/>
    </location>
</feature>
<protein>
    <submittedName>
        <fullName evidence="3">Uncharacterized protein LOC120253166</fullName>
    </submittedName>
</protein>
<organism evidence="2 3">
    <name type="scientific">Dioscorea cayennensis subsp. rotundata</name>
    <name type="common">White Guinea yam</name>
    <name type="synonym">Dioscorea rotundata</name>
    <dbReference type="NCBI Taxonomy" id="55577"/>
    <lineage>
        <taxon>Eukaryota</taxon>
        <taxon>Viridiplantae</taxon>
        <taxon>Streptophyta</taxon>
        <taxon>Embryophyta</taxon>
        <taxon>Tracheophyta</taxon>
        <taxon>Spermatophyta</taxon>
        <taxon>Magnoliopsida</taxon>
        <taxon>Liliopsida</taxon>
        <taxon>Dioscoreales</taxon>
        <taxon>Dioscoreaceae</taxon>
        <taxon>Dioscorea</taxon>
    </lineage>
</organism>
<feature type="compositionally biased region" description="Acidic residues" evidence="1">
    <location>
        <begin position="141"/>
        <end position="160"/>
    </location>
</feature>
<dbReference type="PANTHER" id="PTHR28674:SF1">
    <property type="entry name" value="NOP PROTEIN CHAPERONE 1"/>
    <property type="match status" value="1"/>
</dbReference>
<dbReference type="InterPro" id="IPR027921">
    <property type="entry name" value="NOPCHAP1"/>
</dbReference>
<reference evidence="3" key="1">
    <citation type="submission" date="2025-08" db="UniProtKB">
        <authorList>
            <consortium name="RefSeq"/>
        </authorList>
    </citation>
    <scope>IDENTIFICATION</scope>
</reference>
<evidence type="ECO:0000313" key="2">
    <source>
        <dbReference type="Proteomes" id="UP001515500"/>
    </source>
</evidence>
<dbReference type="Proteomes" id="UP001515500">
    <property type="component" value="Chromosome 26"/>
</dbReference>
<dbReference type="GeneID" id="120253166"/>
<keyword evidence="2" id="KW-1185">Reference proteome</keyword>